<dbReference type="AlphaFoldDB" id="F0Y0S7"/>
<dbReference type="InParanoid" id="F0Y0S7"/>
<dbReference type="KEGG" id="aaf:AURANDRAFT_70827"/>
<keyword evidence="1" id="KW-0175">Coiled coil</keyword>
<organism evidence="4">
    <name type="scientific">Aureococcus anophagefferens</name>
    <name type="common">Harmful bloom alga</name>
    <dbReference type="NCBI Taxonomy" id="44056"/>
    <lineage>
        <taxon>Eukaryota</taxon>
        <taxon>Sar</taxon>
        <taxon>Stramenopiles</taxon>
        <taxon>Ochrophyta</taxon>
        <taxon>Pelagophyceae</taxon>
        <taxon>Pelagomonadales</taxon>
        <taxon>Pelagomonadaceae</taxon>
        <taxon>Aureococcus</taxon>
    </lineage>
</organism>
<evidence type="ECO:0000313" key="3">
    <source>
        <dbReference type="EMBL" id="EGB11689.1"/>
    </source>
</evidence>
<dbReference type="GeneID" id="20227938"/>
<name>F0Y0S7_AURAN</name>
<evidence type="ECO:0000256" key="2">
    <source>
        <dbReference type="SAM" id="MobiDB-lite"/>
    </source>
</evidence>
<dbReference type="EMBL" id="GL833122">
    <property type="protein sequence ID" value="EGB11689.1"/>
    <property type="molecule type" value="Genomic_DNA"/>
</dbReference>
<feature type="coiled-coil region" evidence="1">
    <location>
        <begin position="63"/>
        <end position="90"/>
    </location>
</feature>
<feature type="compositionally biased region" description="Low complexity" evidence="2">
    <location>
        <begin position="443"/>
        <end position="478"/>
    </location>
</feature>
<evidence type="ECO:0000256" key="1">
    <source>
        <dbReference type="SAM" id="Coils"/>
    </source>
</evidence>
<proteinExistence type="predicted"/>
<accession>F0Y0S7</accession>
<sequence length="711" mass="78748">MDPTVKKALHSAKPSMNPSSRKVTSRMVENHLQKQRRAPAQRTRAPFESPGRGRRPSAYDQWIAELCRDAEESALERDRLKAKLEGLREDHKRKVMAKILGRLGNMQYFVAWSAWYNATVKMHQMEVEAKIRELKKELKEYTTKTAEIEEEAQRRADEAAKMSLGAASESQRKLILKIMTKLTQGLARLGWNQWAKQAFGHKMQQQKMKKIIKRLYNAQLNKGFIAWKTITQKWNLFAKLELKDKLIAELADLEAKAIEYKADAEKRQEDAAAAALARATGAQKDLLIKIMSKMCGNYMMMGWSVWKLQAVTFKRNQALLSKILMRLVRIKEHTAFKHWHVVVFKMIADKHKLREALLENQRDNLNKTLVERAQQLKALQREAMELLHMSQQNAAETAGVMMTSDAFADHLHLILDKKALDKKNAPSYEAMLHSMGEGGAPDPARTQQPPARHAPAAMPAYAMPQPAQVPVTPGGNPLPSAPPPTMPAYGAPPPSKPAYAPPPQKPAAAPKPTPTYAPPPSKPAAPKPAAAGFSPPPPTFSPPPQATGPRPTGSRLSGGEQDDPEPKMSDEAQKAADIRAELLVFLYELEKAGHITLPEEGAGATPLKGGLNSPVQRQIRGRENWEAPSDSFLVPELEKLINDDLGGVPGPGQVGNESLRSRGERVLKPLALKGDSRLYAAKKAYEASGNLDDLWGTLEILQALPPARVVS</sequence>
<keyword evidence="4" id="KW-1185">Reference proteome</keyword>
<feature type="compositionally biased region" description="Pro residues" evidence="2">
    <location>
        <begin position="479"/>
        <end position="526"/>
    </location>
</feature>
<feature type="coiled-coil region" evidence="1">
    <location>
        <begin position="124"/>
        <end position="151"/>
    </location>
</feature>
<feature type="coiled-coil region" evidence="1">
    <location>
        <begin position="348"/>
        <end position="382"/>
    </location>
</feature>
<reference evidence="3 4" key="1">
    <citation type="journal article" date="2011" name="Proc. Natl. Acad. Sci. U.S.A.">
        <title>Niche of harmful alga Aureococcus anophagefferens revealed through ecogenomics.</title>
        <authorList>
            <person name="Gobler C.J."/>
            <person name="Berry D.L."/>
            <person name="Dyhrman S.T."/>
            <person name="Wilhelm S.W."/>
            <person name="Salamov A."/>
            <person name="Lobanov A.V."/>
            <person name="Zhang Y."/>
            <person name="Collier J.L."/>
            <person name="Wurch L.L."/>
            <person name="Kustka A.B."/>
            <person name="Dill B.D."/>
            <person name="Shah M."/>
            <person name="VerBerkmoes N.C."/>
            <person name="Kuo A."/>
            <person name="Terry A."/>
            <person name="Pangilinan J."/>
            <person name="Lindquist E.A."/>
            <person name="Lucas S."/>
            <person name="Paulsen I.T."/>
            <person name="Hattenrath-Lehmann T.K."/>
            <person name="Talmage S.C."/>
            <person name="Walker E.A."/>
            <person name="Koch F."/>
            <person name="Burson A.M."/>
            <person name="Marcoval M.A."/>
            <person name="Tang Y.Z."/>
            <person name="Lecleir G.R."/>
            <person name="Coyne K.J."/>
            <person name="Berg G.M."/>
            <person name="Bertrand E.M."/>
            <person name="Saito M.A."/>
            <person name="Gladyshev V.N."/>
            <person name="Grigoriev I.V."/>
        </authorList>
    </citation>
    <scope>NUCLEOTIDE SEQUENCE [LARGE SCALE GENOMIC DNA]</scope>
    <source>
        <strain evidence="4">CCMP 1984</strain>
    </source>
</reference>
<gene>
    <name evidence="3" type="ORF">AURANDRAFT_70827</name>
</gene>
<feature type="compositionally biased region" description="Pro residues" evidence="2">
    <location>
        <begin position="534"/>
        <end position="546"/>
    </location>
</feature>
<feature type="region of interest" description="Disordered" evidence="2">
    <location>
        <begin position="432"/>
        <end position="574"/>
    </location>
</feature>
<feature type="region of interest" description="Disordered" evidence="2">
    <location>
        <begin position="1"/>
        <end position="56"/>
    </location>
</feature>
<feature type="coiled-coil region" evidence="1">
    <location>
        <begin position="243"/>
        <end position="270"/>
    </location>
</feature>
<dbReference type="OrthoDB" id="205352at2759"/>
<protein>
    <submittedName>
        <fullName evidence="3">Uncharacterized protein</fullName>
    </submittedName>
</protein>
<dbReference type="RefSeq" id="XP_009034032.1">
    <property type="nucleotide sequence ID" value="XM_009035784.1"/>
</dbReference>
<evidence type="ECO:0000313" key="4">
    <source>
        <dbReference type="Proteomes" id="UP000002729"/>
    </source>
</evidence>
<feature type="compositionally biased region" description="Basic and acidic residues" evidence="2">
    <location>
        <begin position="564"/>
        <end position="574"/>
    </location>
</feature>
<dbReference type="Proteomes" id="UP000002729">
    <property type="component" value="Unassembled WGS sequence"/>
</dbReference>
<dbReference type="PRINTS" id="PR01217">
    <property type="entry name" value="PRICHEXTENSN"/>
</dbReference>